<dbReference type="GO" id="GO:0003700">
    <property type="term" value="F:DNA-binding transcription factor activity"/>
    <property type="evidence" value="ECO:0007669"/>
    <property type="project" value="TreeGrafter"/>
</dbReference>
<dbReference type="OrthoDB" id="8433438at2"/>
<evidence type="ECO:0000256" key="2">
    <source>
        <dbReference type="ARBA" id="ARBA00023125"/>
    </source>
</evidence>
<keyword evidence="1" id="KW-0805">Transcription regulation</keyword>
<dbReference type="STRING" id="361041.VW35_14925"/>
<dbReference type="Gene3D" id="3.40.50.2300">
    <property type="match status" value="2"/>
</dbReference>
<evidence type="ECO:0000313" key="6">
    <source>
        <dbReference type="Proteomes" id="UP000033514"/>
    </source>
</evidence>
<dbReference type="PANTHER" id="PTHR30146:SF109">
    <property type="entry name" value="HTH-TYPE TRANSCRIPTIONAL REGULATOR GALS"/>
    <property type="match status" value="1"/>
</dbReference>
<dbReference type="CDD" id="cd06267">
    <property type="entry name" value="PBP1_LacI_sugar_binding-like"/>
    <property type="match status" value="1"/>
</dbReference>
<dbReference type="AlphaFoldDB" id="A0A0F5L724"/>
<dbReference type="PROSITE" id="PS00356">
    <property type="entry name" value="HTH_LACI_1"/>
    <property type="match status" value="1"/>
</dbReference>
<dbReference type="SUPFAM" id="SSF47413">
    <property type="entry name" value="lambda repressor-like DNA-binding domains"/>
    <property type="match status" value="1"/>
</dbReference>
<keyword evidence="3" id="KW-0804">Transcription</keyword>
<dbReference type="InterPro" id="IPR046335">
    <property type="entry name" value="LacI/GalR-like_sensor"/>
</dbReference>
<dbReference type="Pfam" id="PF00356">
    <property type="entry name" value="LacI"/>
    <property type="match status" value="1"/>
</dbReference>
<keyword evidence="2" id="KW-0238">DNA-binding</keyword>
<dbReference type="PATRIC" id="fig|361041.3.peg.2374"/>
<dbReference type="InterPro" id="IPR028082">
    <property type="entry name" value="Peripla_BP_I"/>
</dbReference>
<evidence type="ECO:0000259" key="4">
    <source>
        <dbReference type="PROSITE" id="PS50932"/>
    </source>
</evidence>
<dbReference type="SUPFAM" id="SSF53822">
    <property type="entry name" value="Periplasmic binding protein-like I"/>
    <property type="match status" value="1"/>
</dbReference>
<dbReference type="InterPro" id="IPR000843">
    <property type="entry name" value="HTH_LacI"/>
</dbReference>
<dbReference type="InterPro" id="IPR010982">
    <property type="entry name" value="Lambda_DNA-bd_dom_sf"/>
</dbReference>
<dbReference type="Pfam" id="PF13377">
    <property type="entry name" value="Peripla_BP_3"/>
    <property type="match status" value="1"/>
</dbReference>
<evidence type="ECO:0000313" key="5">
    <source>
        <dbReference type="EMBL" id="KKB77442.1"/>
    </source>
</evidence>
<name>A0A0F5L724_9HYPH</name>
<protein>
    <submittedName>
        <fullName evidence="5">Transcriptional regulator, LacI family protein</fullName>
    </submittedName>
</protein>
<dbReference type="SMART" id="SM00354">
    <property type="entry name" value="HTH_LACI"/>
    <property type="match status" value="1"/>
</dbReference>
<dbReference type="EMBL" id="LAJG01000025">
    <property type="protein sequence ID" value="KKB77442.1"/>
    <property type="molecule type" value="Genomic_DNA"/>
</dbReference>
<dbReference type="PROSITE" id="PS50932">
    <property type="entry name" value="HTH_LACI_2"/>
    <property type="match status" value="1"/>
</dbReference>
<organism evidence="5 6">
    <name type="scientific">Devosia soli</name>
    <dbReference type="NCBI Taxonomy" id="361041"/>
    <lineage>
        <taxon>Bacteria</taxon>
        <taxon>Pseudomonadati</taxon>
        <taxon>Pseudomonadota</taxon>
        <taxon>Alphaproteobacteria</taxon>
        <taxon>Hyphomicrobiales</taxon>
        <taxon>Devosiaceae</taxon>
        <taxon>Devosia</taxon>
    </lineage>
</organism>
<accession>A0A0F5L724</accession>
<sequence>MQKKTGPRTPRITIREVASDAGVSVAAVSKVLRDAYGVSEALRAKVQASMEKLNYRPLASARGLRGRTYTIGLLLPDLRNPFFADIFDGVTSALARTQYQAMQGISVTASELVDAMIDRQMDGLILIGPNEMAERISEIAHRVPLVLIGHHEPGDESFDTVNNDDQLGARLVVRHLHANGYRRIAMISLARASTVVSQRELGYRLEMVDHGLGSDTLIIRSTQVLRDVQLAVRRLLESDNRPDAIFCWTDLIAIEAISVATELGVSIPHDVAIVGYDNTMYCDFAQHRLTSVDQSGELLGIQAARLLVERIEGRTAPEHFVVTPRIVARASSAKSSRTSKSGQDR</sequence>
<dbReference type="GO" id="GO:0000976">
    <property type="term" value="F:transcription cis-regulatory region binding"/>
    <property type="evidence" value="ECO:0007669"/>
    <property type="project" value="TreeGrafter"/>
</dbReference>
<gene>
    <name evidence="5" type="ORF">VW35_14925</name>
</gene>
<dbReference type="PANTHER" id="PTHR30146">
    <property type="entry name" value="LACI-RELATED TRANSCRIPTIONAL REPRESSOR"/>
    <property type="match status" value="1"/>
</dbReference>
<evidence type="ECO:0000256" key="1">
    <source>
        <dbReference type="ARBA" id="ARBA00023015"/>
    </source>
</evidence>
<feature type="domain" description="HTH lacI-type" evidence="4">
    <location>
        <begin position="12"/>
        <end position="66"/>
    </location>
</feature>
<dbReference type="Proteomes" id="UP000033514">
    <property type="component" value="Unassembled WGS sequence"/>
</dbReference>
<dbReference type="RefSeq" id="WP_046143955.1">
    <property type="nucleotide sequence ID" value="NZ_LAJG01000025.1"/>
</dbReference>
<dbReference type="CDD" id="cd01392">
    <property type="entry name" value="HTH_LacI"/>
    <property type="match status" value="1"/>
</dbReference>
<proteinExistence type="predicted"/>
<dbReference type="Gene3D" id="1.10.260.40">
    <property type="entry name" value="lambda repressor-like DNA-binding domains"/>
    <property type="match status" value="1"/>
</dbReference>
<keyword evidence="6" id="KW-1185">Reference proteome</keyword>
<evidence type="ECO:0000256" key="3">
    <source>
        <dbReference type="ARBA" id="ARBA00023163"/>
    </source>
</evidence>
<reference evidence="5 6" key="1">
    <citation type="submission" date="2015-03" db="EMBL/GenBank/DDBJ databases">
        <authorList>
            <person name="Hassan Y.I."/>
            <person name="Lepp D."/>
            <person name="Zhou T."/>
        </authorList>
    </citation>
    <scope>NUCLEOTIDE SEQUENCE [LARGE SCALE GENOMIC DNA]</scope>
    <source>
        <strain evidence="5 6">GH2-10</strain>
    </source>
</reference>
<comment type="caution">
    <text evidence="5">The sequence shown here is derived from an EMBL/GenBank/DDBJ whole genome shotgun (WGS) entry which is preliminary data.</text>
</comment>